<dbReference type="GO" id="GO:0005886">
    <property type="term" value="C:plasma membrane"/>
    <property type="evidence" value="ECO:0007669"/>
    <property type="project" value="UniProtKB-SubCell"/>
</dbReference>
<comment type="function">
    <text evidence="1">Efflux system for nickel and cobalt.</text>
</comment>
<evidence type="ECO:0000256" key="8">
    <source>
        <dbReference type="ARBA" id="ARBA00022989"/>
    </source>
</evidence>
<feature type="chain" id="PRO_5026713334" description="Nickel/cobalt efflux system" evidence="14">
    <location>
        <begin position="18"/>
        <end position="494"/>
    </location>
</feature>
<comment type="similarity">
    <text evidence="13">Belongs to the NiCoT transporter (TC 2.A.52) family.</text>
</comment>
<dbReference type="GO" id="GO:0032025">
    <property type="term" value="P:response to cobalt ion"/>
    <property type="evidence" value="ECO:0007669"/>
    <property type="project" value="TreeGrafter"/>
</dbReference>
<feature type="transmembrane region" description="Helical" evidence="13">
    <location>
        <begin position="399"/>
        <end position="421"/>
    </location>
</feature>
<evidence type="ECO:0000256" key="12">
    <source>
        <dbReference type="ARBA" id="ARBA00023285"/>
    </source>
</evidence>
<protein>
    <recommendedName>
        <fullName evidence="13">Nickel/cobalt efflux system</fullName>
    </recommendedName>
</protein>
<dbReference type="AlphaFoldDB" id="A0A6L5WIG8"/>
<dbReference type="Pfam" id="PF03824">
    <property type="entry name" value="NicO"/>
    <property type="match status" value="1"/>
</dbReference>
<reference evidence="15 16" key="2">
    <citation type="submission" date="2020-03" db="EMBL/GenBank/DDBJ databases">
        <title>Campylobacter portucalensis sp. nov., a new species of Campylobacter isolated from the reproductive tract of bulls.</title>
        <authorList>
            <person name="Silva M.F."/>
            <person name="Pereira G."/>
            <person name="Carneiro C."/>
            <person name="Hemphill A."/>
            <person name="Mateus L."/>
            <person name="Lopes-Da-Costa L."/>
            <person name="Silva E."/>
        </authorList>
    </citation>
    <scope>NUCLEOTIDE SEQUENCE [LARGE SCALE GENOMIC DNA]</scope>
    <source>
        <strain evidence="15 16">FMV-PI01</strain>
    </source>
</reference>
<dbReference type="GO" id="GO:0010045">
    <property type="term" value="P:response to nickel cation"/>
    <property type="evidence" value="ECO:0007669"/>
    <property type="project" value="TreeGrafter"/>
</dbReference>
<sequence>MKFLFSILMLVFFNTQAFSCALCALMTPTAHIFLNFKTQNSALTKIEVSWYFSDNFTNLTKQGYDFNSNSKLEPDELKEISFAMLSYVKDKNFLMNFEYYDMPDGDALNIEGNFTNPQILIENSKLVFKFEQNLNIKLQENRVFKIIANDENKYFNFTFLNADSIELNSNLYATFNSNLNATFASIQSGKIPKTKQKSLSTLLDESDIDKIDKPGFFEKNAINSLENLKALFVSLNDLNFAVICSIIFISFLYGFFHAAGPGHAKILTTSYFMANGGSYLKSFLFSLKIGFFHILGAFLLVVVSMFVIDIVANSLNNETIILTTKISAILIILIALFMLITKIKNLSNKYENSCGCKFCNTPPIKDQKSAIFINNISFKKNNFIKFKQNSTKTSSKNEWLIAFSSAIIPCPGTILVFLLAFNVKSYFSAFLSAFFMGLGMASVIFIAAIFGTSINKFTNSKLASLKIYVEFLGLGIMIILGVFMYVISDKLGIL</sequence>
<dbReference type="InterPro" id="IPR051224">
    <property type="entry name" value="NiCoT_RcnA"/>
</dbReference>
<dbReference type="GO" id="GO:0006824">
    <property type="term" value="P:cobalt ion transport"/>
    <property type="evidence" value="ECO:0007669"/>
    <property type="project" value="UniProtKB-KW"/>
</dbReference>
<evidence type="ECO:0000256" key="7">
    <source>
        <dbReference type="ARBA" id="ARBA00022692"/>
    </source>
</evidence>
<evidence type="ECO:0000256" key="2">
    <source>
        <dbReference type="ARBA" id="ARBA00004651"/>
    </source>
</evidence>
<evidence type="ECO:0000256" key="3">
    <source>
        <dbReference type="ARBA" id="ARBA00022426"/>
    </source>
</evidence>
<keyword evidence="10" id="KW-0921">Nickel transport</keyword>
<evidence type="ECO:0000256" key="1">
    <source>
        <dbReference type="ARBA" id="ARBA00002510"/>
    </source>
</evidence>
<accession>A0A6L5WIG8</accession>
<keyword evidence="8 13" id="KW-1133">Transmembrane helix</keyword>
<feature type="signal peptide" evidence="14">
    <location>
        <begin position="1"/>
        <end position="17"/>
    </location>
</feature>
<keyword evidence="14" id="KW-0732">Signal</keyword>
<organism evidence="15 16">
    <name type="scientific">Campylobacter portucalensis</name>
    <dbReference type="NCBI Taxonomy" id="2608384"/>
    <lineage>
        <taxon>Bacteria</taxon>
        <taxon>Pseudomonadati</taxon>
        <taxon>Campylobacterota</taxon>
        <taxon>Epsilonproteobacteria</taxon>
        <taxon>Campylobacterales</taxon>
        <taxon>Campylobacteraceae</taxon>
        <taxon>Campylobacter</taxon>
    </lineage>
</organism>
<dbReference type="PANTHER" id="PTHR40659:SF1">
    <property type="entry name" value="NICKEL_COBALT EFFLUX SYSTEM RCNA"/>
    <property type="match status" value="1"/>
</dbReference>
<feature type="transmembrane region" description="Helical" evidence="13">
    <location>
        <begin position="289"/>
        <end position="308"/>
    </location>
</feature>
<keyword evidence="16" id="KW-1185">Reference proteome</keyword>
<evidence type="ECO:0000256" key="13">
    <source>
        <dbReference type="RuleBase" id="RU362101"/>
    </source>
</evidence>
<proteinExistence type="inferred from homology"/>
<keyword evidence="3" id="KW-0171">Cobalt transport</keyword>
<comment type="subcellular location">
    <subcellularLocation>
        <location evidence="2 13">Cell membrane</location>
        <topology evidence="2 13">Multi-pass membrane protein</topology>
    </subcellularLocation>
</comment>
<evidence type="ECO:0000256" key="9">
    <source>
        <dbReference type="ARBA" id="ARBA00023065"/>
    </source>
</evidence>
<dbReference type="GO" id="GO:0046583">
    <property type="term" value="F:monoatomic cation efflux transmembrane transporter activity"/>
    <property type="evidence" value="ECO:0007669"/>
    <property type="project" value="TreeGrafter"/>
</dbReference>
<reference evidence="15 16" key="1">
    <citation type="submission" date="2019-09" db="EMBL/GenBank/DDBJ databases">
        <authorList>
            <person name="Silva M."/>
            <person name="Pereira G."/>
            <person name="Lopes-Da-Costa L."/>
            <person name="Silva E."/>
        </authorList>
    </citation>
    <scope>NUCLEOTIDE SEQUENCE [LARGE SCALE GENOMIC DNA]</scope>
    <source>
        <strain evidence="15 16">FMV-PI01</strain>
    </source>
</reference>
<keyword evidence="5" id="KW-1003">Cell membrane</keyword>
<keyword evidence="11 13" id="KW-0472">Membrane</keyword>
<dbReference type="RefSeq" id="WP_154570529.1">
    <property type="nucleotide sequence ID" value="NZ_VWSJ01000008.1"/>
</dbReference>
<feature type="transmembrane region" description="Helical" evidence="13">
    <location>
        <begin position="427"/>
        <end position="455"/>
    </location>
</feature>
<feature type="transmembrane region" description="Helical" evidence="13">
    <location>
        <begin position="238"/>
        <end position="256"/>
    </location>
</feature>
<dbReference type="PANTHER" id="PTHR40659">
    <property type="entry name" value="NICKEL/COBALT EFFLUX SYSTEM RCNA"/>
    <property type="match status" value="1"/>
</dbReference>
<evidence type="ECO:0000256" key="10">
    <source>
        <dbReference type="ARBA" id="ARBA00023112"/>
    </source>
</evidence>
<dbReference type="GO" id="GO:0015099">
    <property type="term" value="F:nickel cation transmembrane transporter activity"/>
    <property type="evidence" value="ECO:0007669"/>
    <property type="project" value="UniProtKB-UniRule"/>
</dbReference>
<keyword evidence="12" id="KW-0170">Cobalt</keyword>
<dbReference type="Proteomes" id="UP000476338">
    <property type="component" value="Unassembled WGS sequence"/>
</dbReference>
<evidence type="ECO:0000256" key="14">
    <source>
        <dbReference type="SAM" id="SignalP"/>
    </source>
</evidence>
<evidence type="ECO:0000256" key="11">
    <source>
        <dbReference type="ARBA" id="ARBA00023136"/>
    </source>
</evidence>
<keyword evidence="7 13" id="KW-0812">Transmembrane</keyword>
<comment type="caution">
    <text evidence="15">The sequence shown here is derived from an EMBL/GenBank/DDBJ whole genome shotgun (WGS) entry which is preliminary data.</text>
</comment>
<dbReference type="EMBL" id="VWSJ01000008">
    <property type="protein sequence ID" value="MSN96262.1"/>
    <property type="molecule type" value="Genomic_DNA"/>
</dbReference>
<gene>
    <name evidence="15" type="ORF">F1B92_03480</name>
</gene>
<evidence type="ECO:0000256" key="5">
    <source>
        <dbReference type="ARBA" id="ARBA00022475"/>
    </source>
</evidence>
<keyword evidence="4 13" id="KW-0813">Transport</keyword>
<dbReference type="InterPro" id="IPR011541">
    <property type="entry name" value="Ni/Co_transpt_high_affinity"/>
</dbReference>
<feature type="transmembrane region" description="Helical" evidence="13">
    <location>
        <begin position="467"/>
        <end position="487"/>
    </location>
</feature>
<keyword evidence="9" id="KW-0406">Ion transport</keyword>
<name>A0A6L5WIG8_9BACT</name>
<evidence type="ECO:0000313" key="16">
    <source>
        <dbReference type="Proteomes" id="UP000476338"/>
    </source>
</evidence>
<evidence type="ECO:0000256" key="6">
    <source>
        <dbReference type="ARBA" id="ARBA00022596"/>
    </source>
</evidence>
<feature type="transmembrane region" description="Helical" evidence="13">
    <location>
        <begin position="320"/>
        <end position="340"/>
    </location>
</feature>
<keyword evidence="6" id="KW-0533">Nickel</keyword>
<evidence type="ECO:0000256" key="4">
    <source>
        <dbReference type="ARBA" id="ARBA00022448"/>
    </source>
</evidence>
<evidence type="ECO:0000313" key="15">
    <source>
        <dbReference type="EMBL" id="MSN96262.1"/>
    </source>
</evidence>